<sequence length="123" mass="14266">MRRRKIKKRKLKSKQTVTYLALSDEHKAKLKEIKAEYADVTKEYDETWEELIAKEGSAESLGVAPLEEMIERDTFFNGKMRLMQISPIGSRTMVRENAKVNNIEAFIGRSILHYKITSNAYPI</sequence>
<evidence type="ECO:0000313" key="1">
    <source>
        <dbReference type="EMBL" id="KAH6591398.1"/>
    </source>
</evidence>
<protein>
    <submittedName>
        <fullName evidence="1">Uncharacterized protein</fullName>
    </submittedName>
</protein>
<name>A0ABQ8F3Y5_9FUNG</name>
<reference evidence="1 2" key="1">
    <citation type="submission" date="2021-02" db="EMBL/GenBank/DDBJ databases">
        <title>Variation within the Batrachochytrium salamandrivorans European outbreak.</title>
        <authorList>
            <person name="Kelly M."/>
            <person name="Pasmans F."/>
            <person name="Shea T.P."/>
            <person name="Munoz J.F."/>
            <person name="Carranza S."/>
            <person name="Cuomo C.A."/>
            <person name="Martel A."/>
        </authorList>
    </citation>
    <scope>NUCLEOTIDE SEQUENCE [LARGE SCALE GENOMIC DNA]</scope>
    <source>
        <strain evidence="1 2">AMFP18/2</strain>
    </source>
</reference>
<proteinExistence type="predicted"/>
<keyword evidence="2" id="KW-1185">Reference proteome</keyword>
<gene>
    <name evidence="1" type="ORF">BASA50_008706</name>
</gene>
<organism evidence="1 2">
    <name type="scientific">Batrachochytrium salamandrivorans</name>
    <dbReference type="NCBI Taxonomy" id="1357716"/>
    <lineage>
        <taxon>Eukaryota</taxon>
        <taxon>Fungi</taxon>
        <taxon>Fungi incertae sedis</taxon>
        <taxon>Chytridiomycota</taxon>
        <taxon>Chytridiomycota incertae sedis</taxon>
        <taxon>Chytridiomycetes</taxon>
        <taxon>Rhizophydiales</taxon>
        <taxon>Rhizophydiales incertae sedis</taxon>
        <taxon>Batrachochytrium</taxon>
    </lineage>
</organism>
<evidence type="ECO:0000313" key="2">
    <source>
        <dbReference type="Proteomes" id="UP001648503"/>
    </source>
</evidence>
<accession>A0ABQ8F3Y5</accession>
<dbReference type="EMBL" id="JAFCIX010000408">
    <property type="protein sequence ID" value="KAH6591398.1"/>
    <property type="molecule type" value="Genomic_DNA"/>
</dbReference>
<comment type="caution">
    <text evidence="1">The sequence shown here is derived from an EMBL/GenBank/DDBJ whole genome shotgun (WGS) entry which is preliminary data.</text>
</comment>
<dbReference type="Proteomes" id="UP001648503">
    <property type="component" value="Unassembled WGS sequence"/>
</dbReference>